<dbReference type="OrthoDB" id="9782418at2"/>
<evidence type="ECO:0000256" key="6">
    <source>
        <dbReference type="ARBA" id="ARBA00022679"/>
    </source>
</evidence>
<dbReference type="CDD" id="cd13959">
    <property type="entry name" value="PT_UbiA_COQ2"/>
    <property type="match status" value="1"/>
</dbReference>
<comment type="subcellular location">
    <subcellularLocation>
        <location evidence="11">Cell inner membrane</location>
        <topology evidence="11">Multi-pass membrane protein</topology>
    </subcellularLocation>
    <subcellularLocation>
        <location evidence="2">Membrane</location>
        <topology evidence="2">Multi-pass membrane protein</topology>
    </subcellularLocation>
</comment>
<dbReference type="GO" id="GO:0006744">
    <property type="term" value="P:ubiquinone biosynthetic process"/>
    <property type="evidence" value="ECO:0007669"/>
    <property type="project" value="UniProtKB-UniRule"/>
</dbReference>
<dbReference type="PANTHER" id="PTHR11048">
    <property type="entry name" value="PRENYLTRANSFERASES"/>
    <property type="match status" value="1"/>
</dbReference>
<feature type="transmembrane region" description="Helical" evidence="11">
    <location>
        <begin position="251"/>
        <end position="269"/>
    </location>
</feature>
<dbReference type="RefSeq" id="WP_015389879.1">
    <property type="nucleotide sequence ID" value="NC_020284.1"/>
</dbReference>
<evidence type="ECO:0000256" key="10">
    <source>
        <dbReference type="ARBA" id="ARBA00023136"/>
    </source>
</evidence>
<gene>
    <name evidence="11" type="primary">ubiA</name>
    <name evidence="13" type="ORF">ST1E_0147</name>
</gene>
<keyword evidence="7 11" id="KW-0831">Ubiquinone biosynthesis</keyword>
<dbReference type="Gene3D" id="1.20.120.1780">
    <property type="entry name" value="UbiA prenyltransferase"/>
    <property type="match status" value="1"/>
</dbReference>
<keyword evidence="9 11" id="KW-1133">Transmembrane helix</keyword>
<keyword evidence="10 11" id="KW-0472">Membrane</keyword>
<comment type="catalytic activity">
    <reaction evidence="11">
        <text>all-trans-octaprenyl diphosphate + 4-hydroxybenzoate = 4-hydroxy-3-(all-trans-octaprenyl)benzoate + diphosphate</text>
        <dbReference type="Rhea" id="RHEA:27782"/>
        <dbReference type="ChEBI" id="CHEBI:1617"/>
        <dbReference type="ChEBI" id="CHEBI:17879"/>
        <dbReference type="ChEBI" id="CHEBI:33019"/>
        <dbReference type="ChEBI" id="CHEBI:57711"/>
        <dbReference type="EC" id="2.5.1.39"/>
    </reaction>
</comment>
<dbReference type="FunFam" id="1.20.120.1780:FF:000001">
    <property type="entry name" value="4-hydroxybenzoate octaprenyltransferase"/>
    <property type="match status" value="1"/>
</dbReference>
<name>M1MC61_9PROT</name>
<dbReference type="NCBIfam" id="TIGR01474">
    <property type="entry name" value="ubiA_proteo"/>
    <property type="match status" value="1"/>
</dbReference>
<keyword evidence="4 11" id="KW-1003">Cell membrane</keyword>
<keyword evidence="6 11" id="KW-0808">Transferase</keyword>
<evidence type="ECO:0000256" key="8">
    <source>
        <dbReference type="ARBA" id="ARBA00022692"/>
    </source>
</evidence>
<evidence type="ECO:0000256" key="1">
    <source>
        <dbReference type="ARBA" id="ARBA00001946"/>
    </source>
</evidence>
<dbReference type="EC" id="2.5.1.39" evidence="11 12"/>
<evidence type="ECO:0000256" key="12">
    <source>
        <dbReference type="NCBIfam" id="TIGR01474"/>
    </source>
</evidence>
<dbReference type="Gene3D" id="1.10.357.140">
    <property type="entry name" value="UbiA prenyltransferase"/>
    <property type="match status" value="1"/>
</dbReference>
<dbReference type="EMBL" id="CP003806">
    <property type="protein sequence ID" value="AGF49395.1"/>
    <property type="molecule type" value="Genomic_DNA"/>
</dbReference>
<dbReference type="InterPro" id="IPR039653">
    <property type="entry name" value="Prenyltransferase"/>
</dbReference>
<evidence type="ECO:0000256" key="4">
    <source>
        <dbReference type="ARBA" id="ARBA00022475"/>
    </source>
</evidence>
<comment type="similarity">
    <text evidence="3 11">Belongs to the UbiA prenyltransferase family.</text>
</comment>
<dbReference type="STRING" id="1208921.ST1E_0147"/>
<evidence type="ECO:0000256" key="7">
    <source>
        <dbReference type="ARBA" id="ARBA00022688"/>
    </source>
</evidence>
<feature type="transmembrane region" description="Helical" evidence="11">
    <location>
        <begin position="154"/>
        <end position="172"/>
    </location>
</feature>
<feature type="transmembrane region" description="Helical" evidence="11">
    <location>
        <begin position="134"/>
        <end position="149"/>
    </location>
</feature>
<organism evidence="13 14">
    <name type="scientific">Candidatus Kinetoplastidibacterium galati TCC219</name>
    <dbReference type="NCBI Taxonomy" id="1208921"/>
    <lineage>
        <taxon>Bacteria</taxon>
        <taxon>Pseudomonadati</taxon>
        <taxon>Pseudomonadota</taxon>
        <taxon>Betaproteobacteria</taxon>
        <taxon>Candidatus Kinetoplastidibacterium</taxon>
    </lineage>
</organism>
<dbReference type="AlphaFoldDB" id="M1MC61"/>
<dbReference type="FunFam" id="1.10.357.140:FF:000008">
    <property type="entry name" value="4-hydroxybenzoate octaprenyltransferase"/>
    <property type="match status" value="1"/>
</dbReference>
<sequence length="305" mass="35269">MKNDKNLNDINTNSFLNTILPSNWIPFIILCRLDRPIGIWLTLLPCFSALIICSDGIPNISNIVIFSVGAILMRSMGCTFNDICDYEFDKKVSRTCYRPLAIGSITLKKAITFLLIQLILCSSLLIFINHNSKLLSIILVPIVLIYPLCKRFTYWPQIILGICFNWGILIAWSEVTNSITLNTFLLWFGAIFWQVGYDSIYAYVDSEYDKTIGLKSTAILFSENGKFFISLFYLFALIFWFLVGYNLKLHFSYYIGMTVILLHFMWQIINFQPKNQKRNFYLFLQNIWVGILLVSCSLTGTMFIK</sequence>
<dbReference type="PROSITE" id="PS00943">
    <property type="entry name" value="UBIA"/>
    <property type="match status" value="1"/>
</dbReference>
<dbReference type="GO" id="GO:0005886">
    <property type="term" value="C:plasma membrane"/>
    <property type="evidence" value="ECO:0007669"/>
    <property type="project" value="UniProtKB-SubCell"/>
</dbReference>
<keyword evidence="11" id="KW-0460">Magnesium</keyword>
<comment type="cofactor">
    <cofactor evidence="1 11">
        <name>Mg(2+)</name>
        <dbReference type="ChEBI" id="CHEBI:18420"/>
    </cofactor>
</comment>
<evidence type="ECO:0000256" key="3">
    <source>
        <dbReference type="ARBA" id="ARBA00005985"/>
    </source>
</evidence>
<evidence type="ECO:0000313" key="13">
    <source>
        <dbReference type="EMBL" id="AGF49395.1"/>
    </source>
</evidence>
<feature type="transmembrane region" description="Helical" evidence="11">
    <location>
        <begin position="225"/>
        <end position="245"/>
    </location>
</feature>
<evidence type="ECO:0000256" key="9">
    <source>
        <dbReference type="ARBA" id="ARBA00022989"/>
    </source>
</evidence>
<dbReference type="Pfam" id="PF01040">
    <property type="entry name" value="UbiA"/>
    <property type="match status" value="1"/>
</dbReference>
<keyword evidence="8 11" id="KW-0812">Transmembrane</keyword>
<evidence type="ECO:0000256" key="2">
    <source>
        <dbReference type="ARBA" id="ARBA00004141"/>
    </source>
</evidence>
<protein>
    <recommendedName>
        <fullName evidence="11 12">4-hydroxybenzoate octaprenyltransferase</fullName>
        <ecNumber evidence="11 12">2.5.1.39</ecNumber>
    </recommendedName>
    <alternativeName>
        <fullName evidence="11">4-HB polyprenyltransferase</fullName>
    </alternativeName>
</protein>
<proteinExistence type="inferred from homology"/>
<dbReference type="PATRIC" id="fig|1208921.3.peg.687"/>
<dbReference type="HOGENOM" id="CLU_034879_0_2_4"/>
<dbReference type="InterPro" id="IPR006370">
    <property type="entry name" value="HB_polyprenyltransferase-like"/>
</dbReference>
<dbReference type="GO" id="GO:0008412">
    <property type="term" value="F:4-hydroxybenzoate polyprenyltransferase activity"/>
    <property type="evidence" value="ECO:0007669"/>
    <property type="project" value="UniProtKB-UniRule"/>
</dbReference>
<dbReference type="InterPro" id="IPR044878">
    <property type="entry name" value="UbiA_sf"/>
</dbReference>
<accession>M1MC61</accession>
<evidence type="ECO:0000256" key="11">
    <source>
        <dbReference type="HAMAP-Rule" id="MF_01635"/>
    </source>
</evidence>
<reference evidence="13 14" key="1">
    <citation type="journal article" date="2013" name="Genome Biol. Evol.">
        <title>Genome evolution and phylogenomic analysis of candidatus kinetoplastibacterium, the betaproteobacterial endosymbionts of strigomonas and angomonas.</title>
        <authorList>
            <person name="Alves J.M."/>
            <person name="Serrano M.G."/>
            <person name="Maia da Silva F."/>
            <person name="Voegtly L.J."/>
            <person name="Matveyev A.V."/>
            <person name="Teixeira M.M."/>
            <person name="Camargo E.P."/>
            <person name="Buck G.A."/>
        </authorList>
    </citation>
    <scope>NUCLEOTIDE SEQUENCE [LARGE SCALE GENOMIC DNA]</scope>
    <source>
        <strain evidence="13 14">TCC219</strain>
    </source>
</reference>
<keyword evidence="5 11" id="KW-0997">Cell inner membrane</keyword>
<dbReference type="Proteomes" id="UP000011658">
    <property type="component" value="Chromosome"/>
</dbReference>
<comment type="pathway">
    <text evidence="11">Cofactor biosynthesis; ubiquinone biosynthesis.</text>
</comment>
<dbReference type="eggNOG" id="COG0382">
    <property type="taxonomic scope" value="Bacteria"/>
</dbReference>
<dbReference type="HAMAP" id="MF_01635">
    <property type="entry name" value="UbiA"/>
    <property type="match status" value="1"/>
</dbReference>
<comment type="function">
    <text evidence="11">Catalyzes the prenylation of para-hydroxybenzoate (PHB) with an all-trans polyprenyl group. Mediates the second step in the final reaction sequence of ubiquinone-8 (UQ-8) biosynthesis, which is the condensation of the polyisoprenoid side chain with PHB, generating the first membrane-bound Q intermediate 3-octaprenyl-4-hydroxybenzoate.</text>
</comment>
<dbReference type="InterPro" id="IPR000537">
    <property type="entry name" value="UbiA_prenyltransferase"/>
</dbReference>
<evidence type="ECO:0000313" key="14">
    <source>
        <dbReference type="Proteomes" id="UP000011658"/>
    </source>
</evidence>
<feature type="transmembrane region" description="Helical" evidence="11">
    <location>
        <begin position="184"/>
        <end position="204"/>
    </location>
</feature>
<dbReference type="PANTHER" id="PTHR11048:SF28">
    <property type="entry name" value="4-HYDROXYBENZOATE POLYPRENYLTRANSFERASE, MITOCHONDRIAL"/>
    <property type="match status" value="1"/>
</dbReference>
<dbReference type="UniPathway" id="UPA00232"/>
<feature type="transmembrane region" description="Helical" evidence="11">
    <location>
        <begin position="281"/>
        <end position="304"/>
    </location>
</feature>
<dbReference type="InterPro" id="IPR030470">
    <property type="entry name" value="UbiA_prenylTrfase_CS"/>
</dbReference>
<evidence type="ECO:0000256" key="5">
    <source>
        <dbReference type="ARBA" id="ARBA00022519"/>
    </source>
</evidence>
<keyword evidence="14" id="KW-1185">Reference proteome</keyword>
<dbReference type="KEGG" id="kga:ST1E_0147"/>